<evidence type="ECO:0000256" key="1">
    <source>
        <dbReference type="SAM" id="Coils"/>
    </source>
</evidence>
<evidence type="ECO:0000313" key="4">
    <source>
        <dbReference type="Proteomes" id="UP000193920"/>
    </source>
</evidence>
<keyword evidence="1" id="KW-0175">Coiled coil</keyword>
<evidence type="ECO:0000313" key="3">
    <source>
        <dbReference type="EMBL" id="ORY78300.1"/>
    </source>
</evidence>
<feature type="coiled-coil region" evidence="1">
    <location>
        <begin position="58"/>
        <end position="110"/>
    </location>
</feature>
<organism evidence="3 4">
    <name type="scientific">Neocallimastix californiae</name>
    <dbReference type="NCBI Taxonomy" id="1754190"/>
    <lineage>
        <taxon>Eukaryota</taxon>
        <taxon>Fungi</taxon>
        <taxon>Fungi incertae sedis</taxon>
        <taxon>Chytridiomycota</taxon>
        <taxon>Chytridiomycota incertae sedis</taxon>
        <taxon>Neocallimastigomycetes</taxon>
        <taxon>Neocallimastigales</taxon>
        <taxon>Neocallimastigaceae</taxon>
        <taxon>Neocallimastix</taxon>
    </lineage>
</organism>
<dbReference type="Proteomes" id="UP000193920">
    <property type="component" value="Unassembled WGS sequence"/>
</dbReference>
<dbReference type="EMBL" id="MCOG01000017">
    <property type="protein sequence ID" value="ORY78300.1"/>
    <property type="molecule type" value="Genomic_DNA"/>
</dbReference>
<feature type="compositionally biased region" description="Polar residues" evidence="2">
    <location>
        <begin position="15"/>
        <end position="35"/>
    </location>
</feature>
<accession>A0A1Y2F333</accession>
<comment type="caution">
    <text evidence="3">The sequence shown here is derived from an EMBL/GenBank/DDBJ whole genome shotgun (WGS) entry which is preliminary data.</text>
</comment>
<feature type="region of interest" description="Disordered" evidence="2">
    <location>
        <begin position="1"/>
        <end position="36"/>
    </location>
</feature>
<keyword evidence="4" id="KW-1185">Reference proteome</keyword>
<proteinExistence type="predicted"/>
<protein>
    <submittedName>
        <fullName evidence="3">Uncharacterized protein</fullName>
    </submittedName>
</protein>
<gene>
    <name evidence="3" type="ORF">LY90DRAFT_501066</name>
</gene>
<name>A0A1Y2F333_9FUNG</name>
<sequence length="111" mass="12795">MSTSYPVGVYPPFNNPLTRNNTTRGECGNSSNSQDLNNMINNSSSSLNEIINGLKYKYVELQEKNKNDLKKLEEEIEKEKKEFPKKDTEIEKLNMDIDMLKNEVTLLKGDY</sequence>
<reference evidence="3 4" key="1">
    <citation type="submission" date="2016-08" db="EMBL/GenBank/DDBJ databases">
        <title>A Parts List for Fungal Cellulosomes Revealed by Comparative Genomics.</title>
        <authorList>
            <consortium name="DOE Joint Genome Institute"/>
            <person name="Haitjema C.H."/>
            <person name="Gilmore S.P."/>
            <person name="Henske J.K."/>
            <person name="Solomon K.V."/>
            <person name="De Groot R."/>
            <person name="Kuo A."/>
            <person name="Mondo S.J."/>
            <person name="Salamov A.A."/>
            <person name="Labutti K."/>
            <person name="Zhao Z."/>
            <person name="Chiniquy J."/>
            <person name="Barry K."/>
            <person name="Brewer H.M."/>
            <person name="Purvine S.O."/>
            <person name="Wright A.T."/>
            <person name="Boxma B."/>
            <person name="Van Alen T."/>
            <person name="Hackstein J.H."/>
            <person name="Baker S.E."/>
            <person name="Grigoriev I.V."/>
            <person name="O'Malley M.A."/>
        </authorList>
    </citation>
    <scope>NUCLEOTIDE SEQUENCE [LARGE SCALE GENOMIC DNA]</scope>
    <source>
        <strain evidence="3 4">G1</strain>
    </source>
</reference>
<dbReference type="STRING" id="1754190.A0A1Y2F333"/>
<dbReference type="AlphaFoldDB" id="A0A1Y2F333"/>
<evidence type="ECO:0000256" key="2">
    <source>
        <dbReference type="SAM" id="MobiDB-lite"/>
    </source>
</evidence>